<dbReference type="Pfam" id="PF16092">
    <property type="entry name" value="CFAP61_N"/>
    <property type="match status" value="1"/>
</dbReference>
<dbReference type="Pfam" id="PF23150">
    <property type="entry name" value="CFAP61_dimer"/>
    <property type="match status" value="1"/>
</dbReference>
<dbReference type="GeneID" id="112056464"/>
<dbReference type="InterPro" id="IPR036188">
    <property type="entry name" value="FAD/NAD-bd_sf"/>
</dbReference>
<proteinExistence type="predicted"/>
<dbReference type="RefSeq" id="XP_052742289.1">
    <property type="nucleotide sequence ID" value="XM_052886329.1"/>
</dbReference>
<organism evidence="3 4">
    <name type="scientific">Bicyclus anynana</name>
    <name type="common">Squinting bush brown butterfly</name>
    <dbReference type="NCBI Taxonomy" id="110368"/>
    <lineage>
        <taxon>Eukaryota</taxon>
        <taxon>Metazoa</taxon>
        <taxon>Ecdysozoa</taxon>
        <taxon>Arthropoda</taxon>
        <taxon>Hexapoda</taxon>
        <taxon>Insecta</taxon>
        <taxon>Pterygota</taxon>
        <taxon>Neoptera</taxon>
        <taxon>Endopterygota</taxon>
        <taxon>Lepidoptera</taxon>
        <taxon>Glossata</taxon>
        <taxon>Ditrysia</taxon>
        <taxon>Papilionoidea</taxon>
        <taxon>Nymphalidae</taxon>
        <taxon>Satyrinae</taxon>
        <taxon>Satyrini</taxon>
        <taxon>Mycalesina</taxon>
        <taxon>Bicyclus</taxon>
    </lineage>
</organism>
<evidence type="ECO:0000259" key="1">
    <source>
        <dbReference type="Pfam" id="PF16092"/>
    </source>
</evidence>
<keyword evidence="3" id="KW-1185">Reference proteome</keyword>
<dbReference type="InterPro" id="IPR038884">
    <property type="entry name" value="CFAP61"/>
</dbReference>
<protein>
    <submittedName>
        <fullName evidence="4">Cilia- and flagella-associated protein 61-like</fullName>
    </submittedName>
</protein>
<dbReference type="SUPFAM" id="SSF51905">
    <property type="entry name" value="FAD/NAD(P)-binding domain"/>
    <property type="match status" value="1"/>
</dbReference>
<reference evidence="4" key="1">
    <citation type="submission" date="2025-08" db="UniProtKB">
        <authorList>
            <consortium name="RefSeq"/>
        </authorList>
    </citation>
    <scope>IDENTIFICATION</scope>
</reference>
<feature type="domain" description="Cilia- and flagella-associated protein 61 N-terminal" evidence="1">
    <location>
        <begin position="16"/>
        <end position="274"/>
    </location>
</feature>
<sequence>MSIFFDFNVRSSGRRFRRAVDGDKSDIECIINREHTDRLFGTPNIGSLIELSTLSICMIDGSKEVTGFMALRDHPNIAGVDPADWEVWIRNMFQKYYLSRNTLFIHFMCCTDAVTDVFLEEAFVTVFRNDIYLLNIVIVVPQRCPDGWTARYKTFKRHNIQKSYEKLNGGGESSFYIYTAMRKDFCPQLKIRRAVEEDNDDIVEILGKSCPALQELYGNYYISEIIGRHPETDRRIIVADYQDKAVGVMCLNTKINYDTLQKTYELGPYHGLRKASPLEKENYKRTNVLLNTFGTPIMLGKWDPFKVLSTHDFKPFDEKQSKTKISHKRGKGLSKVNFDCQHDARDSFDHIFYKQTSEDYSEKDVSPSPSVVIDPSVANLLDVDPFDYEIVNIDNILLNVPEVLSSEFDLLGKSSVVKLEEEELVTYSGEPNAFMIELFGLREDIDDRQSFYLLEAAFEIMKAYDYCVIRVPCKEKSFHLLEHFCFVPTRSKINSQYALYIAHRNSVLSKLRVRKAELIDIPQITQLLRSLEGRETLWTVENTILRKNQLQCYVFISGVSLIGVGILEQSEQVDFIRAKYNLDSYRINKYHTRDQYNDVLVLKSVIVYPVFETHFRFFVRDMMRLSEANSLLWLTAYRNKWVIHKANSLAGSMIPLIPRKSEIDTPLPELKRIRDLLNTVMPFSAWFINKKLTSVPKVYVNTRILLVGASRTGIAFLNTLLFSDACPYLFFNNVTLVSPVGLPYARRHKSASETMFPKFHTNTDGYLKSVPYTYYVNVVQGTMTEINKRDKYITISNGSKYYYDLLFLLIGKQYQHPDYLKPLLEREKEIRSGDTPKYIRLDVPQPNPEPRIGHYTPSNVFIVNTISDANKALNSVKHLTYQNKNCNRPRYAHNIIVYGATLHAYCCLTTLLEMNVPPENIIFIEPFPPDDPQKPRVSLFCNVNVDKSVFEMINNLKINVYRSYYFLRWYTDGEDLVTYVDFLSHFQLLRLKCSILFYYGTIGLNEQAFIAVNKSGMAYDDGILIDHEFRTEDPSIYAAGPATKYRRRYYADNMRLKYYDAYEIGTKLGYQIKNKLDPLFKEPENIKYSKQTNFDDFREVTESTSVDTEAKSISNSEYLEDFPKIPAFKKPSVSYCVLPGGLQYLEVRSPGKKIPHHYVQSLHYNGTVMETFKGGYFKLHLTNDFIVDGITCLTPEKFSLENFQHIYGLSATVLNNVHVRYTVKKLDDFYQFFRAPWAYFLYHDQKDELFGMVKELLPKGNSQGETVEEAMRKVGENVHQSFKSPTKLKIRSTFEKSPHVEAITDYIIEWLSENDVLLPMYLQPFQTSQYDYDLKQNPAFRNRRNTIVKMMSKIF</sequence>
<accession>A0ABM3LT90</accession>
<evidence type="ECO:0000313" key="4">
    <source>
        <dbReference type="RefSeq" id="XP_052742289.1"/>
    </source>
</evidence>
<dbReference type="Gene3D" id="3.50.50.60">
    <property type="entry name" value="FAD/NAD(P)-binding domain"/>
    <property type="match status" value="2"/>
</dbReference>
<dbReference type="InterPro" id="IPR032151">
    <property type="entry name" value="CFAP61_N"/>
</dbReference>
<dbReference type="PANTHER" id="PTHR21178:SF8">
    <property type="entry name" value="CILIA- AND FLAGELLA-ASSOCIATED PROTEIN 61"/>
    <property type="match status" value="1"/>
</dbReference>
<dbReference type="Proteomes" id="UP001652582">
    <property type="component" value="Chromosome 16"/>
</dbReference>
<evidence type="ECO:0000313" key="3">
    <source>
        <dbReference type="Proteomes" id="UP001652582"/>
    </source>
</evidence>
<dbReference type="PANTHER" id="PTHR21178">
    <property type="entry name" value="CILIA- AND FLAGELLA-ASSOCIATED PROTEIN 61"/>
    <property type="match status" value="1"/>
</dbReference>
<dbReference type="InterPro" id="IPR056299">
    <property type="entry name" value="CFAP61_dimer"/>
</dbReference>
<feature type="domain" description="CFAP61 dimerisation" evidence="2">
    <location>
        <begin position="1126"/>
        <end position="1241"/>
    </location>
</feature>
<name>A0ABM3LT90_BICAN</name>
<evidence type="ECO:0000259" key="2">
    <source>
        <dbReference type="Pfam" id="PF23150"/>
    </source>
</evidence>
<gene>
    <name evidence="4" type="primary">LOC112056464</name>
</gene>